<dbReference type="AlphaFoldDB" id="A0A7W8Z494"/>
<keyword evidence="8" id="KW-1185">Reference proteome</keyword>
<dbReference type="GO" id="GO:0016020">
    <property type="term" value="C:membrane"/>
    <property type="evidence" value="ECO:0007669"/>
    <property type="project" value="UniProtKB-SubCell"/>
</dbReference>
<dbReference type="InterPro" id="IPR013525">
    <property type="entry name" value="ABC2_TM"/>
</dbReference>
<evidence type="ECO:0000259" key="6">
    <source>
        <dbReference type="Pfam" id="PF01061"/>
    </source>
</evidence>
<comment type="subcellular location">
    <subcellularLocation>
        <location evidence="1">Membrane</location>
        <topology evidence="1">Multi-pass membrane protein</topology>
    </subcellularLocation>
</comment>
<dbReference type="RefSeq" id="WP_184611608.1">
    <property type="nucleotide sequence ID" value="NZ_BOOS01000048.1"/>
</dbReference>
<feature type="transmembrane region" description="Helical" evidence="5">
    <location>
        <begin position="45"/>
        <end position="71"/>
    </location>
</feature>
<evidence type="ECO:0000256" key="3">
    <source>
        <dbReference type="ARBA" id="ARBA00022989"/>
    </source>
</evidence>
<feature type="transmembrane region" description="Helical" evidence="5">
    <location>
        <begin position="92"/>
        <end position="118"/>
    </location>
</feature>
<dbReference type="PANTHER" id="PTHR43229">
    <property type="entry name" value="NODULATION PROTEIN J"/>
    <property type="match status" value="1"/>
</dbReference>
<feature type="transmembrane region" description="Helical" evidence="5">
    <location>
        <begin position="21"/>
        <end position="39"/>
    </location>
</feature>
<feature type="transmembrane region" description="Helical" evidence="5">
    <location>
        <begin position="130"/>
        <end position="154"/>
    </location>
</feature>
<dbReference type="PANTHER" id="PTHR43229:SF2">
    <property type="entry name" value="NODULATION PROTEIN J"/>
    <property type="match status" value="1"/>
</dbReference>
<evidence type="ECO:0000256" key="2">
    <source>
        <dbReference type="ARBA" id="ARBA00022692"/>
    </source>
</evidence>
<organism evidence="7 8">
    <name type="scientific">Sphaerisporangium krabiense</name>
    <dbReference type="NCBI Taxonomy" id="763782"/>
    <lineage>
        <taxon>Bacteria</taxon>
        <taxon>Bacillati</taxon>
        <taxon>Actinomycetota</taxon>
        <taxon>Actinomycetes</taxon>
        <taxon>Streptosporangiales</taxon>
        <taxon>Streptosporangiaceae</taxon>
        <taxon>Sphaerisporangium</taxon>
    </lineage>
</organism>
<proteinExistence type="predicted"/>
<dbReference type="Pfam" id="PF01061">
    <property type="entry name" value="ABC2_membrane"/>
    <property type="match status" value="1"/>
</dbReference>
<keyword evidence="3 5" id="KW-1133">Transmembrane helix</keyword>
<dbReference type="GO" id="GO:0140359">
    <property type="term" value="F:ABC-type transporter activity"/>
    <property type="evidence" value="ECO:0007669"/>
    <property type="project" value="InterPro"/>
</dbReference>
<evidence type="ECO:0000256" key="1">
    <source>
        <dbReference type="ARBA" id="ARBA00004141"/>
    </source>
</evidence>
<feature type="transmembrane region" description="Helical" evidence="5">
    <location>
        <begin position="209"/>
        <end position="231"/>
    </location>
</feature>
<keyword evidence="2 5" id="KW-0812">Transmembrane</keyword>
<dbReference type="InterPro" id="IPR051784">
    <property type="entry name" value="Nod_factor_ABC_transporter"/>
</dbReference>
<evidence type="ECO:0000313" key="7">
    <source>
        <dbReference type="EMBL" id="MBB5627154.1"/>
    </source>
</evidence>
<evidence type="ECO:0000256" key="5">
    <source>
        <dbReference type="SAM" id="Phobius"/>
    </source>
</evidence>
<feature type="domain" description="ABC-2 type transporter transmembrane" evidence="6">
    <location>
        <begin position="42"/>
        <end position="201"/>
    </location>
</feature>
<sequence length="243" mass="25702">MTAVVLGSARTHLRQQGMTPLTWMTGGVLPVCLAWILHVKTGESGLRLVAGVSAAAMIDTVAILIVFAVLFERQWNTLEMAAAAPRGVLPMLAGRFLGIAVQALPSLVVSGVFVQLVWGGVRIDRPLPTLLGMLVLTVSVVVVMLPLAVTVLRFRYAAGMTNGVPALLLAVSGALIPIWQMPPLLQSWARALPLTWAVDAVEGGDWNDLGVATALAAAWAVVGAALFHLALRGMRGEPDAYRM</sequence>
<name>A0A7W8Z494_9ACTN</name>
<dbReference type="Proteomes" id="UP000588112">
    <property type="component" value="Unassembled WGS sequence"/>
</dbReference>
<evidence type="ECO:0000313" key="8">
    <source>
        <dbReference type="Proteomes" id="UP000588112"/>
    </source>
</evidence>
<keyword evidence="4 5" id="KW-0472">Membrane</keyword>
<gene>
    <name evidence="7" type="ORF">BJ981_002853</name>
</gene>
<feature type="transmembrane region" description="Helical" evidence="5">
    <location>
        <begin position="166"/>
        <end position="189"/>
    </location>
</feature>
<reference evidence="7 8" key="1">
    <citation type="submission" date="2020-08" db="EMBL/GenBank/DDBJ databases">
        <title>Sequencing the genomes of 1000 actinobacteria strains.</title>
        <authorList>
            <person name="Klenk H.-P."/>
        </authorList>
    </citation>
    <scope>NUCLEOTIDE SEQUENCE [LARGE SCALE GENOMIC DNA]</scope>
    <source>
        <strain evidence="7 8">DSM 45790</strain>
    </source>
</reference>
<comment type="caution">
    <text evidence="7">The sequence shown here is derived from an EMBL/GenBank/DDBJ whole genome shotgun (WGS) entry which is preliminary data.</text>
</comment>
<dbReference type="EMBL" id="JACHBR010000001">
    <property type="protein sequence ID" value="MBB5627154.1"/>
    <property type="molecule type" value="Genomic_DNA"/>
</dbReference>
<protein>
    <recommendedName>
        <fullName evidence="6">ABC-2 type transporter transmembrane domain-containing protein</fullName>
    </recommendedName>
</protein>
<accession>A0A7W8Z494</accession>
<evidence type="ECO:0000256" key="4">
    <source>
        <dbReference type="ARBA" id="ARBA00023136"/>
    </source>
</evidence>